<dbReference type="Gene3D" id="3.40.390.10">
    <property type="entry name" value="Collagenase (Catalytic Domain)"/>
    <property type="match status" value="1"/>
</dbReference>
<evidence type="ECO:0000256" key="12">
    <source>
        <dbReference type="SAM" id="MobiDB-lite"/>
    </source>
</evidence>
<feature type="binding site" evidence="8">
    <location>
        <position position="251"/>
    </location>
    <ligand>
        <name>Zn(2+)</name>
        <dbReference type="ChEBI" id="CHEBI:29105"/>
        <label>2</label>
        <note>catalytic</note>
    </ligand>
</feature>
<feature type="compositionally biased region" description="Low complexity" evidence="12">
    <location>
        <begin position="355"/>
        <end position="375"/>
    </location>
</feature>
<organism evidence="14 15">
    <name type="scientific">Strongyloides venezuelensis</name>
    <name type="common">Threadworm</name>
    <dbReference type="NCBI Taxonomy" id="75913"/>
    <lineage>
        <taxon>Eukaryota</taxon>
        <taxon>Metazoa</taxon>
        <taxon>Ecdysozoa</taxon>
        <taxon>Nematoda</taxon>
        <taxon>Chromadorea</taxon>
        <taxon>Rhabditida</taxon>
        <taxon>Tylenchina</taxon>
        <taxon>Panagrolaimomorpha</taxon>
        <taxon>Strongyloidoidea</taxon>
        <taxon>Strongyloididae</taxon>
        <taxon>Strongyloides</taxon>
    </lineage>
</organism>
<keyword evidence="6" id="KW-0482">Metalloprotease</keyword>
<comment type="cofactor">
    <cofactor evidence="9">
        <name>Zn(2+)</name>
        <dbReference type="ChEBI" id="CHEBI:29105"/>
    </cofactor>
    <text evidence="9">Binds 2 Zn(2+) ions per subunit.</text>
</comment>
<evidence type="ECO:0000256" key="11">
    <source>
        <dbReference type="PROSITE-ProRule" id="PRU01011"/>
    </source>
</evidence>
<evidence type="ECO:0000256" key="2">
    <source>
        <dbReference type="ARBA" id="ARBA00022670"/>
    </source>
</evidence>
<dbReference type="InterPro" id="IPR021190">
    <property type="entry name" value="Pept_M10A"/>
</dbReference>
<evidence type="ECO:0000256" key="1">
    <source>
        <dbReference type="ARBA" id="ARBA00010370"/>
    </source>
</evidence>
<feature type="binding site" evidence="9">
    <location>
        <position position="196"/>
    </location>
    <ligand>
        <name>Zn(2+)</name>
        <dbReference type="ChEBI" id="CHEBI:29105"/>
        <label>1</label>
    </ligand>
</feature>
<evidence type="ECO:0000256" key="4">
    <source>
        <dbReference type="ARBA" id="ARBA00022801"/>
    </source>
</evidence>
<feature type="region of interest" description="Disordered" evidence="12">
    <location>
        <begin position="34"/>
        <end position="53"/>
    </location>
</feature>
<dbReference type="Gene3D" id="2.110.10.10">
    <property type="entry name" value="Hemopexin-like domain"/>
    <property type="match status" value="1"/>
</dbReference>
<sequence length="587" mass="63734">MLAQQKHIFFLFLLYLLCYDVIAFDLFGLLSGSSGSSKSSSSSRRSDIKPVSDSKAKEYLQSFGYVTPSHMVQGSNGGDFSDVKSVLRSAIKKFQEFAGLKTTGELDENTKIKMAEPRCGMLDVQALSTSEAAYKWHKNKLTYSLLVSTPDMDSSDVRRVLQEAFNAWAEVTPLEFTEVSSNANPDIKVKFARGEHGDSYPFTDGNGGVLAHAMFPETGLLHFDEDENWISMTNGKQIPRGKVDLLSVAIHEIGHALGLSHSKVEDSIMTPFYKEPVDRSGGYVKPKLDRSDISEIQDIYGRRTTPFRGSSGSTSSGSSSGSFGSGGSGSSGSGSRTTTSKSSLWDRLFGDSDDSSSGSRTTTPRSRTTTDSFFGSGFGSGGSSFGGSGGQCPSYIDGFAAVTRSKGFIISGRNVYEVDSSGRNDYSNVKRTYSYTTMFPGGPSSVDAAVTNSRSGLTLLFSSNRVYAYEYSSSSNKFTLESGFPKRMPSDVMFIPSGALIWDDGHQLILSPNGQFAVYDENWNQATMSGMTRNYFGDFPKGVKGGFANSRSSSEMVLFTRDSIYKYNSMSKRYSPSSVPIGSYFSC</sequence>
<evidence type="ECO:0000256" key="9">
    <source>
        <dbReference type="PIRSR" id="PIRSR621190-2"/>
    </source>
</evidence>
<feature type="binding site" evidence="9">
    <location>
        <position position="198"/>
    </location>
    <ligand>
        <name>Zn(2+)</name>
        <dbReference type="ChEBI" id="CHEBI:29105"/>
        <label>1</label>
    </ligand>
</feature>
<dbReference type="SUPFAM" id="SSF50923">
    <property type="entry name" value="Hemopexin-like domain"/>
    <property type="match status" value="1"/>
</dbReference>
<feature type="binding site" evidence="9">
    <location>
        <position position="204"/>
    </location>
    <ligand>
        <name>Ca(2+)</name>
        <dbReference type="ChEBI" id="CHEBI:29108"/>
        <label>3</label>
    </ligand>
</feature>
<feature type="binding site" evidence="9">
    <location>
        <position position="449"/>
    </location>
    <ligand>
        <name>Ca(2+)</name>
        <dbReference type="ChEBI" id="CHEBI:29108"/>
        <label>5</label>
    </ligand>
</feature>
<dbReference type="GO" id="GO:0030574">
    <property type="term" value="P:collagen catabolic process"/>
    <property type="evidence" value="ECO:0007669"/>
    <property type="project" value="TreeGrafter"/>
</dbReference>
<evidence type="ECO:0000256" key="3">
    <source>
        <dbReference type="ARBA" id="ARBA00022723"/>
    </source>
</evidence>
<dbReference type="InterPro" id="IPR036375">
    <property type="entry name" value="Hemopexin-like_dom_sf"/>
</dbReference>
<feature type="region of interest" description="Disordered" evidence="12">
    <location>
        <begin position="294"/>
        <end position="375"/>
    </location>
</feature>
<evidence type="ECO:0000313" key="14">
    <source>
        <dbReference type="Proteomes" id="UP000035680"/>
    </source>
</evidence>
<keyword evidence="3 8" id="KW-0479">Metal-binding</keyword>
<dbReference type="SMART" id="SM00235">
    <property type="entry name" value="ZnMc"/>
    <property type="match status" value="1"/>
</dbReference>
<dbReference type="InterPro" id="IPR001818">
    <property type="entry name" value="Pept_M10_metallopeptidase"/>
</dbReference>
<dbReference type="InterPro" id="IPR036365">
    <property type="entry name" value="PGBD-like_sf"/>
</dbReference>
<dbReference type="InterPro" id="IPR024079">
    <property type="entry name" value="MetalloPept_cat_dom_sf"/>
</dbReference>
<accession>A0A0K0FR91</accession>
<dbReference type="GO" id="GO:0005615">
    <property type="term" value="C:extracellular space"/>
    <property type="evidence" value="ECO:0007669"/>
    <property type="project" value="TreeGrafter"/>
</dbReference>
<feature type="binding site" evidence="9">
    <location>
        <position position="151"/>
    </location>
    <ligand>
        <name>Ca(2+)</name>
        <dbReference type="ChEBI" id="CHEBI:29108"/>
        <label>1</label>
    </ligand>
</feature>
<feature type="repeat" description="Hemopexin" evidence="11">
    <location>
        <begin position="443"/>
        <end position="495"/>
    </location>
</feature>
<feature type="binding site" evidence="9">
    <location>
        <position position="397"/>
    </location>
    <ligand>
        <name>Ca(2+)</name>
        <dbReference type="ChEBI" id="CHEBI:29108"/>
        <label>4</label>
    </ligand>
</feature>
<dbReference type="GO" id="GO:0006508">
    <property type="term" value="P:proteolysis"/>
    <property type="evidence" value="ECO:0007669"/>
    <property type="project" value="UniProtKB-KW"/>
</dbReference>
<feature type="compositionally biased region" description="Low complexity" evidence="12">
    <location>
        <begin position="333"/>
        <end position="343"/>
    </location>
</feature>
<reference evidence="15" key="2">
    <citation type="submission" date="2015-08" db="UniProtKB">
        <authorList>
            <consortium name="WormBaseParasite"/>
        </authorList>
    </citation>
    <scope>IDENTIFICATION</scope>
</reference>
<evidence type="ECO:0000256" key="7">
    <source>
        <dbReference type="PIRSR" id="PIRSR001191-1"/>
    </source>
</evidence>
<dbReference type="InterPro" id="IPR033739">
    <property type="entry name" value="M10A_MMP"/>
</dbReference>
<feature type="compositionally biased region" description="Low complexity" evidence="12">
    <location>
        <begin position="302"/>
        <end position="322"/>
    </location>
</feature>
<dbReference type="PANTHER" id="PTHR10201:SF329">
    <property type="entry name" value="MATRIX METALLOPROTEINASE-C"/>
    <property type="match status" value="1"/>
</dbReference>
<feature type="binding site" description="in inhibited form" evidence="9">
    <location>
        <position position="119"/>
    </location>
    <ligand>
        <name>Zn(2+)</name>
        <dbReference type="ChEBI" id="CHEBI:29105"/>
        <label>2</label>
        <note>catalytic</note>
    </ligand>
</feature>
<feature type="compositionally biased region" description="Low complexity" evidence="12">
    <location>
        <begin position="34"/>
        <end position="43"/>
    </location>
</feature>
<keyword evidence="14" id="KW-1185">Reference proteome</keyword>
<dbReference type="Pfam" id="PF01471">
    <property type="entry name" value="PG_binding_1"/>
    <property type="match status" value="1"/>
</dbReference>
<keyword evidence="9" id="KW-0106">Calcium</keyword>
<comment type="similarity">
    <text evidence="1">Belongs to the peptidase M10A family.</text>
</comment>
<feature type="compositionally biased region" description="Basic and acidic residues" evidence="12">
    <location>
        <begin position="44"/>
        <end position="53"/>
    </location>
</feature>
<feature type="binding site" evidence="9">
    <location>
        <position position="227"/>
    </location>
    <ligand>
        <name>Ca(2+)</name>
        <dbReference type="ChEBI" id="CHEBI:29108"/>
        <label>3</label>
    </ligand>
</feature>
<feature type="active site" evidence="7">
    <location>
        <position position="252"/>
    </location>
</feature>
<dbReference type="GO" id="GO:0031012">
    <property type="term" value="C:extracellular matrix"/>
    <property type="evidence" value="ECO:0007669"/>
    <property type="project" value="InterPro"/>
</dbReference>
<feature type="binding site" evidence="9">
    <location>
        <position position="222"/>
    </location>
    <ligand>
        <name>Zn(2+)</name>
        <dbReference type="ChEBI" id="CHEBI:29105"/>
        <label>1</label>
    </ligand>
</feature>
<dbReference type="PROSITE" id="PS51642">
    <property type="entry name" value="HEMOPEXIN_2"/>
    <property type="match status" value="1"/>
</dbReference>
<dbReference type="PRINTS" id="PR00138">
    <property type="entry name" value="MATRIXIN"/>
</dbReference>
<dbReference type="Pfam" id="PF00413">
    <property type="entry name" value="Peptidase_M10"/>
    <property type="match status" value="1"/>
</dbReference>
<feature type="binding site" evidence="8">
    <location>
        <position position="261"/>
    </location>
    <ligand>
        <name>Zn(2+)</name>
        <dbReference type="ChEBI" id="CHEBI:29105"/>
        <label>2</label>
        <note>catalytic</note>
    </ligand>
</feature>
<dbReference type="CDD" id="cd04278">
    <property type="entry name" value="ZnMc_MMP"/>
    <property type="match status" value="1"/>
</dbReference>
<feature type="binding site" evidence="8">
    <location>
        <position position="255"/>
    </location>
    <ligand>
        <name>Zn(2+)</name>
        <dbReference type="ChEBI" id="CHEBI:29105"/>
        <label>2</label>
        <note>catalytic</note>
    </ligand>
</feature>
<dbReference type="FunFam" id="3.40.390.10:FF:000091">
    <property type="entry name" value="Matrix metalloproteinase-16-like Protein"/>
    <property type="match status" value="1"/>
</dbReference>
<dbReference type="Proteomes" id="UP000035680">
    <property type="component" value="Unassembled WGS sequence"/>
</dbReference>
<keyword evidence="5 8" id="KW-0862">Zinc</keyword>
<feature type="binding site" evidence="9">
    <location>
        <position position="224"/>
    </location>
    <ligand>
        <name>Ca(2+)</name>
        <dbReference type="ChEBI" id="CHEBI:29108"/>
        <label>3</label>
    </ligand>
</feature>
<protein>
    <submittedName>
        <fullName evidence="15">Matrix metalloproteinase (inferred by orthology to a C. elegans protein)</fullName>
    </submittedName>
</protein>
<evidence type="ECO:0000256" key="5">
    <source>
        <dbReference type="ARBA" id="ARBA00022833"/>
    </source>
</evidence>
<dbReference type="STRING" id="75913.A0A0K0FR91"/>
<feature type="binding site" evidence="9">
    <location>
        <position position="227"/>
    </location>
    <ligand>
        <name>Ca(2+)</name>
        <dbReference type="ChEBI" id="CHEBI:29108"/>
        <label>1</label>
    </ligand>
</feature>
<feature type="domain" description="Peptidase metallopeptidase" evidence="13">
    <location>
        <begin position="132"/>
        <end position="302"/>
    </location>
</feature>
<dbReference type="GO" id="GO:0004222">
    <property type="term" value="F:metalloendopeptidase activity"/>
    <property type="evidence" value="ECO:0007669"/>
    <property type="project" value="InterPro"/>
</dbReference>
<dbReference type="PANTHER" id="PTHR10201">
    <property type="entry name" value="MATRIX METALLOPROTEINASE"/>
    <property type="match status" value="1"/>
</dbReference>
<dbReference type="SUPFAM" id="SSF47090">
    <property type="entry name" value="PGBD-like"/>
    <property type="match status" value="1"/>
</dbReference>
<dbReference type="InterPro" id="IPR002477">
    <property type="entry name" value="Peptidoglycan-bd-like"/>
</dbReference>
<evidence type="ECO:0000256" key="10">
    <source>
        <dbReference type="PIRSR" id="PIRSR621190-5"/>
    </source>
</evidence>
<dbReference type="AlphaFoldDB" id="A0A0K0FR91"/>
<dbReference type="GO" id="GO:0008270">
    <property type="term" value="F:zinc ion binding"/>
    <property type="evidence" value="ECO:0007669"/>
    <property type="project" value="InterPro"/>
</dbReference>
<keyword evidence="2" id="KW-0645">Protease</keyword>
<evidence type="ECO:0000256" key="6">
    <source>
        <dbReference type="ARBA" id="ARBA00023049"/>
    </source>
</evidence>
<comment type="cofactor">
    <cofactor evidence="9">
        <name>Ca(2+)</name>
        <dbReference type="ChEBI" id="CHEBI:29108"/>
    </cofactor>
    <text evidence="9">Can bind about 5 Ca(2+) ions per subunit.</text>
</comment>
<dbReference type="WBParaSite" id="SVE_1230800.1">
    <property type="protein sequence ID" value="SVE_1230800.1"/>
    <property type="gene ID" value="SVE_1230800"/>
</dbReference>
<dbReference type="InterPro" id="IPR018487">
    <property type="entry name" value="Hemopexin-like_repeat"/>
</dbReference>
<name>A0A0K0FR91_STRVS</name>
<dbReference type="GO" id="GO:0030198">
    <property type="term" value="P:extracellular matrix organization"/>
    <property type="evidence" value="ECO:0007669"/>
    <property type="project" value="TreeGrafter"/>
</dbReference>
<evidence type="ECO:0000256" key="8">
    <source>
        <dbReference type="PIRSR" id="PIRSR001191-2"/>
    </source>
</evidence>
<proteinExistence type="inferred from homology"/>
<keyword evidence="4" id="KW-0378">Hydrolase</keyword>
<feature type="binding site" evidence="9">
    <location>
        <position position="212"/>
    </location>
    <ligand>
        <name>Zn(2+)</name>
        <dbReference type="ChEBI" id="CHEBI:29105"/>
        <label>1</label>
    </ligand>
</feature>
<evidence type="ECO:0000313" key="15">
    <source>
        <dbReference type="WBParaSite" id="SVE_1230800.1"/>
    </source>
</evidence>
<evidence type="ECO:0000259" key="13">
    <source>
        <dbReference type="SMART" id="SM00235"/>
    </source>
</evidence>
<dbReference type="PIRSF" id="PIRSF001191">
    <property type="entry name" value="Peptidase_M10A_matrix"/>
    <property type="match status" value="1"/>
</dbReference>
<feature type="binding site" evidence="9">
    <location>
        <position position="186"/>
    </location>
    <ligand>
        <name>Ca(2+)</name>
        <dbReference type="ChEBI" id="CHEBI:29108"/>
        <label>2</label>
    </ligand>
</feature>
<feature type="binding site" evidence="9">
    <location>
        <position position="205"/>
    </location>
    <ligand>
        <name>Ca(2+)</name>
        <dbReference type="ChEBI" id="CHEBI:29108"/>
        <label>3</label>
    </ligand>
</feature>
<reference evidence="14" key="1">
    <citation type="submission" date="2014-07" db="EMBL/GenBank/DDBJ databases">
        <authorList>
            <person name="Martin A.A"/>
            <person name="De Silva N."/>
        </authorList>
    </citation>
    <scope>NUCLEOTIDE SEQUENCE</scope>
</reference>
<feature type="short sequence motif" description="Cysteine switch" evidence="10">
    <location>
        <begin position="117"/>
        <end position="124"/>
    </location>
</feature>
<feature type="compositionally biased region" description="Gly residues" evidence="12">
    <location>
        <begin position="323"/>
        <end position="332"/>
    </location>
</feature>
<feature type="binding site" evidence="9">
    <location>
        <position position="269"/>
    </location>
    <ligand>
        <name>Zn(2+)</name>
        <dbReference type="ChEBI" id="CHEBI:29105"/>
        <label>2</label>
        <note>catalytic</note>
    </ligand>
</feature>
<dbReference type="SUPFAM" id="SSF55486">
    <property type="entry name" value="Metalloproteases ('zincins'), catalytic domain"/>
    <property type="match status" value="1"/>
</dbReference>
<dbReference type="InterPro" id="IPR006026">
    <property type="entry name" value="Peptidase_Metallo"/>
</dbReference>